<organism evidence="4 5">
    <name type="scientific">Nonlabens marinus S1-08</name>
    <dbReference type="NCBI Taxonomy" id="1454201"/>
    <lineage>
        <taxon>Bacteria</taxon>
        <taxon>Pseudomonadati</taxon>
        <taxon>Bacteroidota</taxon>
        <taxon>Flavobacteriia</taxon>
        <taxon>Flavobacteriales</taxon>
        <taxon>Flavobacteriaceae</taxon>
        <taxon>Nonlabens</taxon>
    </lineage>
</organism>
<dbReference type="KEGG" id="nmf:NMS_1137"/>
<gene>
    <name evidence="4" type="ORF">NMS_1137</name>
</gene>
<evidence type="ECO:0000313" key="4">
    <source>
        <dbReference type="EMBL" id="BAO55146.1"/>
    </source>
</evidence>
<dbReference type="GO" id="GO:0055085">
    <property type="term" value="P:transmembrane transport"/>
    <property type="evidence" value="ECO:0007669"/>
    <property type="project" value="InterPro"/>
</dbReference>
<dbReference type="GO" id="GO:0098797">
    <property type="term" value="C:plasma membrane protein complex"/>
    <property type="evidence" value="ECO:0007669"/>
    <property type="project" value="TreeGrafter"/>
</dbReference>
<keyword evidence="2" id="KW-1133">Transmembrane helix</keyword>
<feature type="domain" description="TonB C-terminal" evidence="3">
    <location>
        <begin position="207"/>
        <end position="268"/>
    </location>
</feature>
<feature type="compositionally biased region" description="Low complexity" evidence="1">
    <location>
        <begin position="134"/>
        <end position="148"/>
    </location>
</feature>
<dbReference type="OrthoDB" id="1522859at2"/>
<feature type="compositionally biased region" description="Polar residues" evidence="1">
    <location>
        <begin position="124"/>
        <end position="133"/>
    </location>
</feature>
<feature type="transmembrane region" description="Helical" evidence="2">
    <location>
        <begin position="31"/>
        <end position="49"/>
    </location>
</feature>
<feature type="region of interest" description="Disordered" evidence="1">
    <location>
        <begin position="112"/>
        <end position="148"/>
    </location>
</feature>
<dbReference type="PANTHER" id="PTHR33446">
    <property type="entry name" value="PROTEIN TONB-RELATED"/>
    <property type="match status" value="1"/>
</dbReference>
<dbReference type="Gene3D" id="3.30.1150.10">
    <property type="match status" value="1"/>
</dbReference>
<keyword evidence="5" id="KW-1185">Reference proteome</keyword>
<evidence type="ECO:0000256" key="1">
    <source>
        <dbReference type="SAM" id="MobiDB-lite"/>
    </source>
</evidence>
<proteinExistence type="predicted"/>
<dbReference type="STRING" id="1454201.NMS_1137"/>
<dbReference type="RefSeq" id="WP_052476747.1">
    <property type="nucleotide sequence ID" value="NZ_AP014548.1"/>
</dbReference>
<dbReference type="SUPFAM" id="SSF74653">
    <property type="entry name" value="TolA/TonB C-terminal domain"/>
    <property type="match status" value="1"/>
</dbReference>
<dbReference type="GO" id="GO:0031992">
    <property type="term" value="F:energy transducer activity"/>
    <property type="evidence" value="ECO:0007669"/>
    <property type="project" value="TreeGrafter"/>
</dbReference>
<dbReference type="Proteomes" id="UP000031760">
    <property type="component" value="Chromosome"/>
</dbReference>
<sequence>MRNLNFKSGAATSARDMRADKKSVNVKVNPFINFLLGIIAALLVAFVIIELQTPITESTYTATFKESMAMEVNMDRFTIEKPQPQKLVAKPKTKAPTAPVKKVDMNKAPVILDNQEPDPVDTEPATSIDQPVTSDPAASAPEKPSAPAQPVNYNLLAVSEVPLFPGCSESLDKDERISCLNEKMARYVQRKFDTALANEVQGKDLVTITVVFTIGTDGSPKDIQVRAPNAALEKEARRLISGLPKMKPGKYNGAAVNTTYALPIRFRIQ</sequence>
<dbReference type="Pfam" id="PF03544">
    <property type="entry name" value="TonB_C"/>
    <property type="match status" value="1"/>
</dbReference>
<protein>
    <submittedName>
        <fullName evidence="4">Regulatory sensor-transducer, BlaR1/MecR1 family / TonB-dependent receptor</fullName>
    </submittedName>
</protein>
<dbReference type="PANTHER" id="PTHR33446:SF2">
    <property type="entry name" value="PROTEIN TONB"/>
    <property type="match status" value="1"/>
</dbReference>
<accession>W8VZT7</accession>
<keyword evidence="2" id="KW-0812">Transmembrane</keyword>
<dbReference type="HOGENOM" id="CLU_065795_1_1_10"/>
<evidence type="ECO:0000313" key="5">
    <source>
        <dbReference type="Proteomes" id="UP000031760"/>
    </source>
</evidence>
<name>W8VZT7_9FLAO</name>
<keyword evidence="2" id="KW-0472">Membrane</keyword>
<reference evidence="4 5" key="1">
    <citation type="journal article" date="2014" name="Proc. Natl. Acad. Sci. U.S.A.">
        <title>Functional characterization of flavobacteria rhodopsins reveals a unique class of light-driven chloride pump in bacteria.</title>
        <authorList>
            <person name="Yoshizawa S."/>
            <person name="Kumagai Y."/>
            <person name="Kim H."/>
            <person name="Ogura Y."/>
            <person name="Hayashi T."/>
            <person name="Iwasaki W."/>
            <person name="DeLong E.F."/>
            <person name="Kogure K."/>
        </authorList>
    </citation>
    <scope>NUCLEOTIDE SEQUENCE [LARGE SCALE GENOMIC DNA]</scope>
    <source>
        <strain evidence="4 5">S1-08</strain>
    </source>
</reference>
<dbReference type="AlphaFoldDB" id="W8VZT7"/>
<keyword evidence="4" id="KW-0675">Receptor</keyword>
<dbReference type="InterPro" id="IPR037682">
    <property type="entry name" value="TonB_C"/>
</dbReference>
<dbReference type="EMBL" id="AP014548">
    <property type="protein sequence ID" value="BAO55146.1"/>
    <property type="molecule type" value="Genomic_DNA"/>
</dbReference>
<evidence type="ECO:0000256" key="2">
    <source>
        <dbReference type="SAM" id="Phobius"/>
    </source>
</evidence>
<dbReference type="InterPro" id="IPR051045">
    <property type="entry name" value="TonB-dependent_transducer"/>
</dbReference>
<evidence type="ECO:0000259" key="3">
    <source>
        <dbReference type="Pfam" id="PF03544"/>
    </source>
</evidence>